<evidence type="ECO:0000313" key="2">
    <source>
        <dbReference type="Proteomes" id="UP000184241"/>
    </source>
</evidence>
<dbReference type="Pfam" id="PF11163">
    <property type="entry name" value="DUF2947"/>
    <property type="match status" value="1"/>
</dbReference>
<dbReference type="InterPro" id="IPR021334">
    <property type="entry name" value="DUF2947"/>
</dbReference>
<accession>A0A1M5WNG1</accession>
<name>A0A1M5WNG1_9CLOT</name>
<sequence>MEKSSIIPGSFNDKYMNMDEYSQNWYFYDEEIRVPSEDIKEIKPLRTRYSEILWEQYISKCNRHFMLLDSKDKISMLSKLDYNWQEDWNNSI</sequence>
<gene>
    <name evidence="1" type="ORF">SAMN02745941_01172</name>
</gene>
<reference evidence="1 2" key="1">
    <citation type="submission" date="2016-11" db="EMBL/GenBank/DDBJ databases">
        <authorList>
            <person name="Jaros S."/>
            <person name="Januszkiewicz K."/>
            <person name="Wedrychowicz H."/>
        </authorList>
    </citation>
    <scope>NUCLEOTIDE SEQUENCE [LARGE SCALE GENOMIC DNA]</scope>
    <source>
        <strain evidence="1 2">DSM 6191</strain>
    </source>
</reference>
<protein>
    <submittedName>
        <fullName evidence="1">Uncharacterized protein</fullName>
    </submittedName>
</protein>
<dbReference type="Proteomes" id="UP000184241">
    <property type="component" value="Unassembled WGS sequence"/>
</dbReference>
<dbReference type="AlphaFoldDB" id="A0A1M5WNG1"/>
<proteinExistence type="predicted"/>
<dbReference type="EMBL" id="FQXU01000004">
    <property type="protein sequence ID" value="SHH88962.1"/>
    <property type="molecule type" value="Genomic_DNA"/>
</dbReference>
<organism evidence="1 2">
    <name type="scientific">Clostridium intestinale DSM 6191</name>
    <dbReference type="NCBI Taxonomy" id="1121320"/>
    <lineage>
        <taxon>Bacteria</taxon>
        <taxon>Bacillati</taxon>
        <taxon>Bacillota</taxon>
        <taxon>Clostridia</taxon>
        <taxon>Eubacteriales</taxon>
        <taxon>Clostridiaceae</taxon>
        <taxon>Clostridium</taxon>
    </lineage>
</organism>
<evidence type="ECO:0000313" key="1">
    <source>
        <dbReference type="EMBL" id="SHH88962.1"/>
    </source>
</evidence>